<feature type="compositionally biased region" description="Low complexity" evidence="1">
    <location>
        <begin position="78"/>
        <end position="95"/>
    </location>
</feature>
<feature type="region of interest" description="Disordered" evidence="1">
    <location>
        <begin position="228"/>
        <end position="253"/>
    </location>
</feature>
<proteinExistence type="predicted"/>
<dbReference type="RefSeq" id="WP_085887851.1">
    <property type="nucleotide sequence ID" value="NZ_FWFN01000003.1"/>
</dbReference>
<feature type="compositionally biased region" description="Polar residues" evidence="1">
    <location>
        <begin position="36"/>
        <end position="61"/>
    </location>
</feature>
<accession>A0A1X6Z8G5</accession>
<dbReference type="AlphaFoldDB" id="A0A1X6Z8G5"/>
<dbReference type="PROSITE" id="PS51257">
    <property type="entry name" value="PROKAR_LIPOPROTEIN"/>
    <property type="match status" value="1"/>
</dbReference>
<organism evidence="2 3">
    <name type="scientific">Pseudooceanicola marinus</name>
    <dbReference type="NCBI Taxonomy" id="396013"/>
    <lineage>
        <taxon>Bacteria</taxon>
        <taxon>Pseudomonadati</taxon>
        <taxon>Pseudomonadota</taxon>
        <taxon>Alphaproteobacteria</taxon>
        <taxon>Rhodobacterales</taxon>
        <taxon>Paracoccaceae</taxon>
        <taxon>Pseudooceanicola</taxon>
    </lineage>
</organism>
<reference evidence="2 3" key="1">
    <citation type="submission" date="2017-03" db="EMBL/GenBank/DDBJ databases">
        <authorList>
            <person name="Afonso C.L."/>
            <person name="Miller P.J."/>
            <person name="Scott M.A."/>
            <person name="Spackman E."/>
            <person name="Goraichik I."/>
            <person name="Dimitrov K.M."/>
            <person name="Suarez D.L."/>
            <person name="Swayne D.E."/>
        </authorList>
    </citation>
    <scope>NUCLEOTIDE SEQUENCE [LARGE SCALE GENOMIC DNA]</scope>
    <source>
        <strain evidence="2 3">CECT 7751</strain>
    </source>
</reference>
<sequence length="265" mass="27417">MREITLAVALLALASCTPGVPDSAAGVGFGDYQSYQQQRDAELQSSTIAPPPNVSSETLPGQQDAAGERPLSAMNTLPAGAETTPAGAGNQGADSAEAIAADAQAALNAATANSGEAPLEASPANPAPEAVNPLGISEENDFGAVDQQRSIEEDAEFIQENRARYEQIQPEALPERADTGPNLAAYALGTTHSVGTPLYTRIGINAEARYTRNCAKYASPDLAQADFLSKGGPQRDRMGLDPDGDGFACTWDPAPFRKAAQGASE</sequence>
<dbReference type="Proteomes" id="UP000193963">
    <property type="component" value="Unassembled WGS sequence"/>
</dbReference>
<protein>
    <recommendedName>
        <fullName evidence="4">Excalibur calcium-binding domain-containing protein</fullName>
    </recommendedName>
</protein>
<keyword evidence="3" id="KW-1185">Reference proteome</keyword>
<dbReference type="OrthoDB" id="7951357at2"/>
<feature type="region of interest" description="Disordered" evidence="1">
    <location>
        <begin position="111"/>
        <end position="135"/>
    </location>
</feature>
<evidence type="ECO:0000313" key="2">
    <source>
        <dbReference type="EMBL" id="SLN41909.1"/>
    </source>
</evidence>
<evidence type="ECO:0000313" key="3">
    <source>
        <dbReference type="Proteomes" id="UP000193963"/>
    </source>
</evidence>
<evidence type="ECO:0000256" key="1">
    <source>
        <dbReference type="SAM" id="MobiDB-lite"/>
    </source>
</evidence>
<name>A0A1X6Z8G5_9RHOB</name>
<dbReference type="EMBL" id="FWFN01000003">
    <property type="protein sequence ID" value="SLN41909.1"/>
    <property type="molecule type" value="Genomic_DNA"/>
</dbReference>
<feature type="region of interest" description="Disordered" evidence="1">
    <location>
        <begin position="36"/>
        <end position="95"/>
    </location>
</feature>
<evidence type="ECO:0008006" key="4">
    <source>
        <dbReference type="Google" id="ProtNLM"/>
    </source>
</evidence>
<gene>
    <name evidence="2" type="ORF">PSM7751_01962</name>
</gene>